<evidence type="ECO:0000256" key="1">
    <source>
        <dbReference type="ARBA" id="ARBA00022737"/>
    </source>
</evidence>
<dbReference type="Gene3D" id="3.40.50.300">
    <property type="entry name" value="P-loop containing nucleotide triphosphate hydrolases"/>
    <property type="match status" value="1"/>
</dbReference>
<dbReference type="Pfam" id="PF25053">
    <property type="entry name" value="DUF7791"/>
    <property type="match status" value="1"/>
</dbReference>
<feature type="region of interest" description="Disordered" evidence="2">
    <location>
        <begin position="946"/>
        <end position="1000"/>
    </location>
</feature>
<dbReference type="InterPro" id="IPR007111">
    <property type="entry name" value="NACHT_NTPase"/>
</dbReference>
<feature type="compositionally biased region" description="Basic and acidic residues" evidence="2">
    <location>
        <begin position="989"/>
        <end position="1000"/>
    </location>
</feature>
<evidence type="ECO:0000259" key="3">
    <source>
        <dbReference type="PROSITE" id="PS50837"/>
    </source>
</evidence>
<gene>
    <name evidence="4" type="ORF">PAC_03468</name>
</gene>
<dbReference type="SUPFAM" id="SSF52540">
    <property type="entry name" value="P-loop containing nucleoside triphosphate hydrolases"/>
    <property type="match status" value="1"/>
</dbReference>
<keyword evidence="1" id="KW-0677">Repeat</keyword>
<dbReference type="OrthoDB" id="443402at2759"/>
<dbReference type="PROSITE" id="PS50837">
    <property type="entry name" value="NACHT"/>
    <property type="match status" value="1"/>
</dbReference>
<evidence type="ECO:0000313" key="5">
    <source>
        <dbReference type="Proteomes" id="UP000184330"/>
    </source>
</evidence>
<dbReference type="AlphaFoldDB" id="A0A1L7WLE4"/>
<keyword evidence="5" id="KW-1185">Reference proteome</keyword>
<dbReference type="Pfam" id="PF24883">
    <property type="entry name" value="NPHP3_N"/>
    <property type="match status" value="1"/>
</dbReference>
<dbReference type="PANTHER" id="PTHR10039:SF5">
    <property type="entry name" value="NACHT DOMAIN-CONTAINING PROTEIN"/>
    <property type="match status" value="1"/>
</dbReference>
<protein>
    <recommendedName>
        <fullName evidence="3">NACHT domain-containing protein</fullName>
    </recommendedName>
</protein>
<sequence>MDPLSCLAIAGAVVQFSTLRAAKNTSDLQNFSTQFEHVLRSGTQGHGLSEDEQALQSICLECKTLAESLTTNLESLNVHEKHRVWKSLGAALSNVWSKNEILRMEEDLRKYRSAIDTRMIGLTRNAVTMMASQQSTRFNSLDLETKRIITSLTELKSSMEGDLKIQRLALSQLLNRQEAVILLADNTRTVINLNNNSSSLNPESRATVERICDDLKSREGRLRQSISSDILESLRFPLMAQRFDDVMEAHNDTFRWIFQHPHEDIEGRQWDDFVDWLETGKGLYWINGKAGSGKSTLLKLISHSPLMAQHLSTWKQTFDLYTAGFFFWSSGTKLQQSQEGMLRSLLYDILFKVTQLIPLLFPTEWAEFYLQKMRLPSSTSKLIPMRLCLFIDGLDEYSGWHSQIANLFHKAVKSPQVKVCLSSRPLFTFKESFANQPQLRLEDLTRGDIQRYVVDMLENNEIMQKRMCKEPDQMRNLVDEICQSASGVFLWVKLIVTELQRGLENHDKASQLQERLRLLPTDLEALYEHMVFKVDTIYRVEASKFYQIIMAAAEQEDDWRPTLPLTIMNLFLAEEDSDLVFKAEMGWLSKDETNTGIFETDLRLRSRCGGLLETRFGKSSLHQIQPEMPVSFIHRTVRDYLDGAGIRHILSDRTGGLSAGSFNPNIALMRAYILHLKHTEPTSTNSRLAQEFMGAFITHARRAERDLCQPNTELIDHFSITCKTWIGAAGLNEQLSSTDNALSYNENTAILAIKCGLPNYLRAQLDEDLVKADRGLLDLALCLPRLCERFVSKEIVSLLLEYGANPDEKPPAMSEKRTGNQSPWQNAITYLAIRFQEFRTEEKEQRLAMRWHGIIKLLLQHGAKANTVCAGPKEFTIEEKTEQRIAIETTTTPKKVIQALYKNYPKEQTGLLKILDSKGATMPEEDDQSRPKFNSFLSQKKKVAEKGGETEFLQSAGGNNRRDQLPDLRRAYAQSPTKRKGSSRNKFKRGLERLGEKHLS</sequence>
<dbReference type="EMBL" id="FJOG01000004">
    <property type="protein sequence ID" value="CZR53588.1"/>
    <property type="molecule type" value="Genomic_DNA"/>
</dbReference>
<proteinExistence type="predicted"/>
<feature type="domain" description="NACHT" evidence="3">
    <location>
        <begin position="282"/>
        <end position="425"/>
    </location>
</feature>
<dbReference type="InterPro" id="IPR056693">
    <property type="entry name" value="DUF7791"/>
</dbReference>
<dbReference type="InterPro" id="IPR027417">
    <property type="entry name" value="P-loop_NTPase"/>
</dbReference>
<dbReference type="Proteomes" id="UP000184330">
    <property type="component" value="Unassembled WGS sequence"/>
</dbReference>
<reference evidence="4 5" key="1">
    <citation type="submission" date="2016-03" db="EMBL/GenBank/DDBJ databases">
        <authorList>
            <person name="Ploux O."/>
        </authorList>
    </citation>
    <scope>NUCLEOTIDE SEQUENCE [LARGE SCALE GENOMIC DNA]</scope>
    <source>
        <strain evidence="4 5">UAMH 11012</strain>
    </source>
</reference>
<feature type="compositionally biased region" description="Basic residues" evidence="2">
    <location>
        <begin position="977"/>
        <end position="988"/>
    </location>
</feature>
<feature type="compositionally biased region" description="Basic and acidic residues" evidence="2">
    <location>
        <begin position="960"/>
        <end position="970"/>
    </location>
</feature>
<organism evidence="4 5">
    <name type="scientific">Phialocephala subalpina</name>
    <dbReference type="NCBI Taxonomy" id="576137"/>
    <lineage>
        <taxon>Eukaryota</taxon>
        <taxon>Fungi</taxon>
        <taxon>Dikarya</taxon>
        <taxon>Ascomycota</taxon>
        <taxon>Pezizomycotina</taxon>
        <taxon>Leotiomycetes</taxon>
        <taxon>Helotiales</taxon>
        <taxon>Mollisiaceae</taxon>
        <taxon>Phialocephala</taxon>
        <taxon>Phialocephala fortinii species complex</taxon>
    </lineage>
</organism>
<dbReference type="PANTHER" id="PTHR10039">
    <property type="entry name" value="AMELOGENIN"/>
    <property type="match status" value="1"/>
</dbReference>
<evidence type="ECO:0000313" key="4">
    <source>
        <dbReference type="EMBL" id="CZR53588.1"/>
    </source>
</evidence>
<accession>A0A1L7WLE4</accession>
<dbReference type="InterPro" id="IPR056884">
    <property type="entry name" value="NPHP3-like_N"/>
</dbReference>
<evidence type="ECO:0000256" key="2">
    <source>
        <dbReference type="SAM" id="MobiDB-lite"/>
    </source>
</evidence>
<name>A0A1L7WLE4_9HELO</name>